<sequence length="413" mass="47773">MEINELINYIKILKRKLKEKEIIIEALVDKLSNIENKDRSMDVSLSSIEMPPSSGGINNNLLDSIAYKMSENKIEEKVDDSVLTKGNKLVINPVVQPSKEITELINYVIKAEDPPQFKPNASVLEFMEYCTLLGSPGIFDSSKVSLSKNLKTYIRNNKKGILKAVMERINDYKLLDIYNILSIVSYECGYVDKLIIIHDFFIFIKKTEYIIFLVYSILRNDCFRNDILGSTIKKMIEHQLSLEEIGNDKLSLAINHIIDNLKLAPQKHDLEELVEDIFKEVAIFRDGEITNEAMGRALSIKLLCDYLDWDWTYNTFIVEKSKLSNNSEFFIFILGLLGLNAWVNFGFIESVSVIFNKMEEIMKSNNNNIQIRIIAYLFVKLYKPNKAEEWVIKNEESVKEIIEIDKLKEMIVY</sequence>
<evidence type="ECO:0000256" key="1">
    <source>
        <dbReference type="SAM" id="Coils"/>
    </source>
</evidence>
<name>A0ABQ7I0V0_9MICR</name>
<feature type="transmembrane region" description="Helical" evidence="2">
    <location>
        <begin position="329"/>
        <end position="355"/>
    </location>
</feature>
<protein>
    <submittedName>
        <fullName evidence="3">Uncharacterized protein</fullName>
    </submittedName>
</protein>
<keyword evidence="1" id="KW-0175">Coiled coil</keyword>
<feature type="coiled-coil region" evidence="1">
    <location>
        <begin position="10"/>
        <end position="37"/>
    </location>
</feature>
<evidence type="ECO:0000313" key="3">
    <source>
        <dbReference type="EMBL" id="KAF7684102.1"/>
    </source>
</evidence>
<keyword evidence="4" id="KW-1185">Reference proteome</keyword>
<dbReference type="Pfam" id="PF17006">
    <property type="entry name" value="DUF5087"/>
    <property type="match status" value="1"/>
</dbReference>
<accession>A0ABQ7I0V0</accession>
<organism evidence="3 4">
    <name type="scientific">Astathelohania contejeani</name>
    <dbReference type="NCBI Taxonomy" id="164912"/>
    <lineage>
        <taxon>Eukaryota</taxon>
        <taxon>Fungi</taxon>
        <taxon>Fungi incertae sedis</taxon>
        <taxon>Microsporidia</taxon>
        <taxon>Astathelohaniidae</taxon>
        <taxon>Astathelohania</taxon>
    </lineage>
</organism>
<evidence type="ECO:0000256" key="2">
    <source>
        <dbReference type="SAM" id="Phobius"/>
    </source>
</evidence>
<proteinExistence type="predicted"/>
<dbReference type="Proteomes" id="UP001516464">
    <property type="component" value="Unassembled WGS sequence"/>
</dbReference>
<keyword evidence="2" id="KW-0812">Transmembrane</keyword>
<evidence type="ECO:0000313" key="4">
    <source>
        <dbReference type="Proteomes" id="UP001516464"/>
    </source>
</evidence>
<keyword evidence="2" id="KW-1133">Transmembrane helix</keyword>
<gene>
    <name evidence="3" type="ORF">TCON_0706</name>
</gene>
<reference evidence="3 4" key="1">
    <citation type="submission" date="2019-01" db="EMBL/GenBank/DDBJ databases">
        <title>Genomes sequencing and comparative genomics of infectious freshwater microsporidia, Cucumispora dikerogammari and Thelohania contejeani.</title>
        <authorList>
            <person name="Cormier A."/>
            <person name="Giraud I."/>
            <person name="Wattier R."/>
            <person name="Teixeira M."/>
            <person name="Grandjean F."/>
            <person name="Rigaud T."/>
            <person name="Cordaux R."/>
        </authorList>
    </citation>
    <scope>NUCLEOTIDE SEQUENCE [LARGE SCALE GENOMIC DNA]</scope>
    <source>
        <strain evidence="3">T1</strain>
        <tissue evidence="3">Spores</tissue>
    </source>
</reference>
<dbReference type="InterPro" id="IPR031543">
    <property type="entry name" value="DUF5087"/>
</dbReference>
<comment type="caution">
    <text evidence="3">The sequence shown here is derived from an EMBL/GenBank/DDBJ whole genome shotgun (WGS) entry which is preliminary data.</text>
</comment>
<keyword evidence="2" id="KW-0472">Membrane</keyword>
<dbReference type="EMBL" id="SBIQ01000029">
    <property type="protein sequence ID" value="KAF7684102.1"/>
    <property type="molecule type" value="Genomic_DNA"/>
</dbReference>